<keyword evidence="4" id="KW-1185">Reference proteome</keyword>
<dbReference type="InterPro" id="IPR011992">
    <property type="entry name" value="EF-hand-dom_pair"/>
</dbReference>
<evidence type="ECO:0000313" key="4">
    <source>
        <dbReference type="Proteomes" id="UP001267426"/>
    </source>
</evidence>
<accession>A0ABU3BQ24</accession>
<dbReference type="RefSeq" id="WP_311662717.1">
    <property type="nucleotide sequence ID" value="NZ_JAVRHT010000011.1"/>
</dbReference>
<dbReference type="EMBL" id="JAVRHT010000011">
    <property type="protein sequence ID" value="MDT0631374.1"/>
    <property type="molecule type" value="Genomic_DNA"/>
</dbReference>
<dbReference type="Proteomes" id="UP001267426">
    <property type="component" value="Unassembled WGS sequence"/>
</dbReference>
<feature type="domain" description="EF-hand" evidence="2">
    <location>
        <begin position="92"/>
        <end position="127"/>
    </location>
</feature>
<protein>
    <recommendedName>
        <fullName evidence="2">EF-hand domain-containing protein</fullName>
    </recommendedName>
</protein>
<dbReference type="Pfam" id="PF13202">
    <property type="entry name" value="EF-hand_5"/>
    <property type="match status" value="4"/>
</dbReference>
<organism evidence="3 4">
    <name type="scientific">Rubrivirga litoralis</name>
    <dbReference type="NCBI Taxonomy" id="3075598"/>
    <lineage>
        <taxon>Bacteria</taxon>
        <taxon>Pseudomonadati</taxon>
        <taxon>Rhodothermota</taxon>
        <taxon>Rhodothermia</taxon>
        <taxon>Rhodothermales</taxon>
        <taxon>Rubricoccaceae</taxon>
        <taxon>Rubrivirga</taxon>
    </lineage>
</organism>
<dbReference type="PROSITE" id="PS50222">
    <property type="entry name" value="EF_HAND_2"/>
    <property type="match status" value="3"/>
</dbReference>
<dbReference type="SMART" id="SM00054">
    <property type="entry name" value="EFh"/>
    <property type="match status" value="3"/>
</dbReference>
<evidence type="ECO:0000256" key="1">
    <source>
        <dbReference type="SAM" id="SignalP"/>
    </source>
</evidence>
<comment type="caution">
    <text evidence="3">The sequence shown here is derived from an EMBL/GenBank/DDBJ whole genome shotgun (WGS) entry which is preliminary data.</text>
</comment>
<dbReference type="Gene3D" id="1.10.238.10">
    <property type="entry name" value="EF-hand"/>
    <property type="match status" value="1"/>
</dbReference>
<feature type="chain" id="PRO_5045960983" description="EF-hand domain-containing protein" evidence="1">
    <location>
        <begin position="22"/>
        <end position="127"/>
    </location>
</feature>
<evidence type="ECO:0000313" key="3">
    <source>
        <dbReference type="EMBL" id="MDT0631374.1"/>
    </source>
</evidence>
<evidence type="ECO:0000259" key="2">
    <source>
        <dbReference type="PROSITE" id="PS50222"/>
    </source>
</evidence>
<dbReference type="InterPro" id="IPR018247">
    <property type="entry name" value="EF_Hand_1_Ca_BS"/>
</dbReference>
<dbReference type="SUPFAM" id="SSF47473">
    <property type="entry name" value="EF-hand"/>
    <property type="match status" value="1"/>
</dbReference>
<gene>
    <name evidence="3" type="ORF">RM540_06385</name>
</gene>
<feature type="signal peptide" evidence="1">
    <location>
        <begin position="1"/>
        <end position="21"/>
    </location>
</feature>
<sequence>MRRFYLVLPFLLVGCASTATGTADDDFDAYDTDRDGFISDAEFGVGFGATPYYNDYDLDGDGRLDENEFGAGTADYGYDYGTFDADRDGFVTDDEYRTGVFGTFDTDRDGRLSSDEFGVGYGPYVRR</sequence>
<dbReference type="InterPro" id="IPR002048">
    <property type="entry name" value="EF_hand_dom"/>
</dbReference>
<reference evidence="3 4" key="1">
    <citation type="submission" date="2023-09" db="EMBL/GenBank/DDBJ databases">
        <authorList>
            <person name="Rey-Velasco X."/>
        </authorList>
    </citation>
    <scope>NUCLEOTIDE SEQUENCE [LARGE SCALE GENOMIC DNA]</scope>
    <source>
        <strain evidence="3 4">F394</strain>
    </source>
</reference>
<name>A0ABU3BQ24_9BACT</name>
<dbReference type="PROSITE" id="PS00018">
    <property type="entry name" value="EF_HAND_1"/>
    <property type="match status" value="3"/>
</dbReference>
<dbReference type="PROSITE" id="PS51257">
    <property type="entry name" value="PROKAR_LIPOPROTEIN"/>
    <property type="match status" value="1"/>
</dbReference>
<feature type="domain" description="EF-hand" evidence="2">
    <location>
        <begin position="18"/>
        <end position="53"/>
    </location>
</feature>
<keyword evidence="1" id="KW-0732">Signal</keyword>
<proteinExistence type="predicted"/>
<feature type="domain" description="EF-hand" evidence="2">
    <location>
        <begin position="54"/>
        <end position="79"/>
    </location>
</feature>